<evidence type="ECO:0000313" key="4">
    <source>
        <dbReference type="Proteomes" id="UP000321638"/>
    </source>
</evidence>
<dbReference type="OrthoDB" id="9988736at2"/>
<feature type="compositionally biased region" description="Low complexity" evidence="1">
    <location>
        <begin position="108"/>
        <end position="142"/>
    </location>
</feature>
<evidence type="ECO:0000313" key="3">
    <source>
        <dbReference type="EMBL" id="TXL69290.1"/>
    </source>
</evidence>
<evidence type="ECO:0008006" key="5">
    <source>
        <dbReference type="Google" id="ProtNLM"/>
    </source>
</evidence>
<feature type="chain" id="PRO_5022952432" description="Lipoprotein" evidence="2">
    <location>
        <begin position="25"/>
        <end position="142"/>
    </location>
</feature>
<dbReference type="AlphaFoldDB" id="A0A5C8P7I0"/>
<proteinExistence type="predicted"/>
<name>A0A5C8P7I0_9HYPH</name>
<reference evidence="3 4" key="1">
    <citation type="submission" date="2019-06" db="EMBL/GenBank/DDBJ databases">
        <title>New taxonomy in bacterial strain CC-CFT640, isolated from vineyard.</title>
        <authorList>
            <person name="Lin S.-Y."/>
            <person name="Tsai C.-F."/>
            <person name="Young C.-C."/>
        </authorList>
    </citation>
    <scope>NUCLEOTIDE SEQUENCE [LARGE SCALE GENOMIC DNA]</scope>
    <source>
        <strain evidence="3 4">CC-CFT640</strain>
    </source>
</reference>
<feature type="region of interest" description="Disordered" evidence="1">
    <location>
        <begin position="26"/>
        <end position="142"/>
    </location>
</feature>
<protein>
    <recommendedName>
        <fullName evidence="5">Lipoprotein</fullName>
    </recommendedName>
</protein>
<dbReference type="PROSITE" id="PS51257">
    <property type="entry name" value="PROKAR_LIPOPROTEIN"/>
    <property type="match status" value="1"/>
</dbReference>
<keyword evidence="2" id="KW-0732">Signal</keyword>
<comment type="caution">
    <text evidence="3">The sequence shown here is derived from an EMBL/GenBank/DDBJ whole genome shotgun (WGS) entry which is preliminary data.</text>
</comment>
<feature type="signal peptide" evidence="2">
    <location>
        <begin position="1"/>
        <end position="24"/>
    </location>
</feature>
<accession>A0A5C8P7I0</accession>
<evidence type="ECO:0000256" key="1">
    <source>
        <dbReference type="SAM" id="MobiDB-lite"/>
    </source>
</evidence>
<sequence length="142" mass="14589">MARTSNVARLLPLAATLAVAAACADTNSVPRPPERGDGGAPTQTVDQSLRGWQARQPNTNPELSPDIMRRIDPGNPGRSAPGVPGNPYAGTSSGLPSIPMRPDATTIPLPGRTTFPLPGGTTLPTAADPSNPNNVTTVPRPN</sequence>
<dbReference type="Proteomes" id="UP000321638">
    <property type="component" value="Unassembled WGS sequence"/>
</dbReference>
<dbReference type="EMBL" id="VDUZ01000090">
    <property type="protein sequence ID" value="TXL69290.1"/>
    <property type="molecule type" value="Genomic_DNA"/>
</dbReference>
<gene>
    <name evidence="3" type="ORF">FHP25_39690</name>
</gene>
<keyword evidence="4" id="KW-1185">Reference proteome</keyword>
<organism evidence="3 4">
    <name type="scientific">Vineibacter terrae</name>
    <dbReference type="NCBI Taxonomy" id="2586908"/>
    <lineage>
        <taxon>Bacteria</taxon>
        <taxon>Pseudomonadati</taxon>
        <taxon>Pseudomonadota</taxon>
        <taxon>Alphaproteobacteria</taxon>
        <taxon>Hyphomicrobiales</taxon>
        <taxon>Vineibacter</taxon>
    </lineage>
</organism>
<dbReference type="RefSeq" id="WP_147852559.1">
    <property type="nucleotide sequence ID" value="NZ_VDUZ01000090.1"/>
</dbReference>
<evidence type="ECO:0000256" key="2">
    <source>
        <dbReference type="SAM" id="SignalP"/>
    </source>
</evidence>